<dbReference type="EMBL" id="DS480599">
    <property type="protein sequence ID" value="EDO14365.1"/>
    <property type="molecule type" value="Genomic_DNA"/>
</dbReference>
<feature type="transmembrane region" description="Helical" evidence="9">
    <location>
        <begin position="200"/>
        <end position="222"/>
    </location>
</feature>
<dbReference type="Gene3D" id="1.20.1250.20">
    <property type="entry name" value="MFS general substrate transporter like domains"/>
    <property type="match status" value="2"/>
</dbReference>
<feature type="transmembrane region" description="Helical" evidence="9">
    <location>
        <begin position="261"/>
        <end position="283"/>
    </location>
</feature>
<comment type="similarity">
    <text evidence="2">Belongs to the major facilitator superfamily.</text>
</comment>
<dbReference type="KEGG" id="vpo:Kpol_194p1"/>
<dbReference type="OrthoDB" id="199930at2759"/>
<accession>A7TTP0</accession>
<evidence type="ECO:0000313" key="10">
    <source>
        <dbReference type="EMBL" id="EDO14365.1"/>
    </source>
</evidence>
<feature type="transmembrane region" description="Helical" evidence="9">
    <location>
        <begin position="94"/>
        <end position="111"/>
    </location>
</feature>
<feature type="transmembrane region" description="Helical" evidence="9">
    <location>
        <begin position="158"/>
        <end position="180"/>
    </location>
</feature>
<evidence type="ECO:0000256" key="2">
    <source>
        <dbReference type="ARBA" id="ARBA00008335"/>
    </source>
</evidence>
<evidence type="ECO:0000256" key="6">
    <source>
        <dbReference type="ARBA" id="ARBA00022989"/>
    </source>
</evidence>
<feature type="transmembrane region" description="Helical" evidence="9">
    <location>
        <begin position="334"/>
        <end position="353"/>
    </location>
</feature>
<dbReference type="eggNOG" id="ENOG502QTNE">
    <property type="taxonomic scope" value="Eukaryota"/>
</dbReference>
<keyword evidence="6 9" id="KW-1133">Transmembrane helix</keyword>
<dbReference type="InParanoid" id="A7TTP0"/>
<dbReference type="InterPro" id="IPR036259">
    <property type="entry name" value="MFS_trans_sf"/>
</dbReference>
<dbReference type="GeneID" id="5542344"/>
<dbReference type="RefSeq" id="XP_001642223.1">
    <property type="nucleotide sequence ID" value="XM_001642173.1"/>
</dbReference>
<dbReference type="FunCoup" id="A7TTP0">
    <property type="interactions" value="32"/>
</dbReference>
<feature type="transmembrane region" description="Helical" evidence="9">
    <location>
        <begin position="30"/>
        <end position="52"/>
    </location>
</feature>
<organism evidence="11">
    <name type="scientific">Vanderwaltozyma polyspora (strain ATCC 22028 / DSM 70294 / BCRC 21397 / CBS 2163 / NBRC 10782 / NRRL Y-8283 / UCD 57-17)</name>
    <name type="common">Kluyveromyces polysporus</name>
    <dbReference type="NCBI Taxonomy" id="436907"/>
    <lineage>
        <taxon>Eukaryota</taxon>
        <taxon>Fungi</taxon>
        <taxon>Dikarya</taxon>
        <taxon>Ascomycota</taxon>
        <taxon>Saccharomycotina</taxon>
        <taxon>Saccharomycetes</taxon>
        <taxon>Saccharomycetales</taxon>
        <taxon>Saccharomycetaceae</taxon>
        <taxon>Vanderwaltozyma</taxon>
    </lineage>
</organism>
<evidence type="ECO:0000256" key="8">
    <source>
        <dbReference type="ARBA" id="ARBA00039330"/>
    </source>
</evidence>
<evidence type="ECO:0000256" key="4">
    <source>
        <dbReference type="ARBA" id="ARBA00022554"/>
    </source>
</evidence>
<evidence type="ECO:0000313" key="11">
    <source>
        <dbReference type="Proteomes" id="UP000000267"/>
    </source>
</evidence>
<name>A7TTP0_VANPO</name>
<feature type="transmembrane region" description="Helical" evidence="9">
    <location>
        <begin position="303"/>
        <end position="322"/>
    </location>
</feature>
<dbReference type="Proteomes" id="UP000000267">
    <property type="component" value="Unassembled WGS sequence"/>
</dbReference>
<feature type="transmembrane region" description="Helical" evidence="9">
    <location>
        <begin position="123"/>
        <end position="146"/>
    </location>
</feature>
<dbReference type="GO" id="GO:0000329">
    <property type="term" value="C:fungal-type vacuole membrane"/>
    <property type="evidence" value="ECO:0007669"/>
    <property type="project" value="EnsemblFungi"/>
</dbReference>
<comment type="subcellular location">
    <subcellularLocation>
        <location evidence="1">Vacuole membrane</location>
        <topology evidence="1">Multi-pass membrane protein</topology>
    </subcellularLocation>
</comment>
<evidence type="ECO:0000256" key="9">
    <source>
        <dbReference type="SAM" id="Phobius"/>
    </source>
</evidence>
<evidence type="ECO:0000256" key="1">
    <source>
        <dbReference type="ARBA" id="ARBA00004128"/>
    </source>
</evidence>
<feature type="transmembrane region" description="Helical" evidence="9">
    <location>
        <begin position="365"/>
        <end position="392"/>
    </location>
</feature>
<feature type="transmembrane region" description="Helical" evidence="9">
    <location>
        <begin position="399"/>
        <end position="420"/>
    </location>
</feature>
<evidence type="ECO:0000256" key="3">
    <source>
        <dbReference type="ARBA" id="ARBA00022448"/>
    </source>
</evidence>
<feature type="transmembrane region" description="Helical" evidence="9">
    <location>
        <begin position="64"/>
        <end position="87"/>
    </location>
</feature>
<keyword evidence="7 9" id="KW-0472">Membrane</keyword>
<feature type="transmembrane region" description="Helical" evidence="9">
    <location>
        <begin position="440"/>
        <end position="459"/>
    </location>
</feature>
<reference evidence="10 11" key="1">
    <citation type="journal article" date="2007" name="Proc. Natl. Acad. Sci. U.S.A.">
        <title>Independent sorting-out of thousands of duplicated gene pairs in two yeast species descended from a whole-genome duplication.</title>
        <authorList>
            <person name="Scannell D.R."/>
            <person name="Frank A.C."/>
            <person name="Conant G.C."/>
            <person name="Byrne K.P."/>
            <person name="Woolfit M."/>
            <person name="Wolfe K.H."/>
        </authorList>
    </citation>
    <scope>NUCLEOTIDE SEQUENCE [LARGE SCALE GENOMIC DNA]</scope>
    <source>
        <strain evidence="11">ATCC 22028 / DSM 70294 / BCRC 21397 / CBS 2163 / NBRC 10782 / NRRL Y-8283 / UCD 57-17</strain>
    </source>
</reference>
<dbReference type="Pfam" id="PF07690">
    <property type="entry name" value="MFS_1"/>
    <property type="match status" value="1"/>
</dbReference>
<dbReference type="AlphaFoldDB" id="A7TTP0"/>
<dbReference type="PANTHER" id="PTHR21576">
    <property type="entry name" value="UNCHARACTERIZED NODULIN-LIKE PROTEIN"/>
    <property type="match status" value="1"/>
</dbReference>
<sequence>MAISTLEHYLSYHIRLLTPHILSTRVSVKLAYIFALISAVTAGFVSLISLYTQPWQERLHYTSLQINTIASMTTLGMYLTPPVLGFVADLHGPITLNFFAILGFIPCYSYLSYNFNSANSSDSFHKTLVCFVLIGVATSASYFSALLTCAKLYPKKKLLSISLPTTCCGLSSLLGSQLLSIKWFWYKNHEYLDLSKVFKFFSIIYFIVGILAWFATGIITILHHHVEHEEEEAQPLLSAVTSNQSQEITKMSQKQFFKDPVTYILGISMLLSLGPSEMFVANMSSLSNLLTKNVNTKMLSSQLLSVYSAFSTFTRLGTGILTDYFVERKISPKWILLSMLLASICSQLFIKVLTLQSNSTATPNLILLMGSLSGFAYGGLFTIYPTIILIVYGEELFGTAYGTMLVAPALGSTMACLLYASTYDTHCNNNSSTSSCITPVYQSTTISLALSLIVTLILLRAWKRRKVQL</sequence>
<proteinExistence type="inferred from homology"/>
<protein>
    <recommendedName>
        <fullName evidence="8">Probable transporter MCH1</fullName>
    </recommendedName>
</protein>
<gene>
    <name evidence="10" type="ORF">Kpol_194p1</name>
</gene>
<keyword evidence="3" id="KW-0813">Transport</keyword>
<dbReference type="PANTHER" id="PTHR21576:SF45">
    <property type="entry name" value="TRANSPORTER MCH1-RELATED"/>
    <property type="match status" value="1"/>
</dbReference>
<keyword evidence="4" id="KW-0926">Vacuole</keyword>
<keyword evidence="5 9" id="KW-0812">Transmembrane</keyword>
<evidence type="ECO:0000256" key="5">
    <source>
        <dbReference type="ARBA" id="ARBA00022692"/>
    </source>
</evidence>
<evidence type="ECO:0000256" key="7">
    <source>
        <dbReference type="ARBA" id="ARBA00023136"/>
    </source>
</evidence>
<dbReference type="GO" id="GO:0022857">
    <property type="term" value="F:transmembrane transporter activity"/>
    <property type="evidence" value="ECO:0007669"/>
    <property type="project" value="InterPro"/>
</dbReference>
<dbReference type="OMA" id="PTMWWLA"/>
<dbReference type="InterPro" id="IPR011701">
    <property type="entry name" value="MFS"/>
</dbReference>
<keyword evidence="11" id="KW-1185">Reference proteome</keyword>
<dbReference type="PhylomeDB" id="A7TTP0"/>
<dbReference type="HOGENOM" id="CLU_012596_3_0_1"/>
<dbReference type="SUPFAM" id="SSF103473">
    <property type="entry name" value="MFS general substrate transporter"/>
    <property type="match status" value="1"/>
</dbReference>